<feature type="compositionally biased region" description="Polar residues" evidence="1">
    <location>
        <begin position="164"/>
        <end position="190"/>
    </location>
</feature>
<evidence type="ECO:0000313" key="2">
    <source>
        <dbReference type="EMBL" id="KAK4656763.1"/>
    </source>
</evidence>
<name>A0ABR0GLZ1_9PEZI</name>
<organism evidence="2 3">
    <name type="scientific">Podospora pseudocomata</name>
    <dbReference type="NCBI Taxonomy" id="2093779"/>
    <lineage>
        <taxon>Eukaryota</taxon>
        <taxon>Fungi</taxon>
        <taxon>Dikarya</taxon>
        <taxon>Ascomycota</taxon>
        <taxon>Pezizomycotina</taxon>
        <taxon>Sordariomycetes</taxon>
        <taxon>Sordariomycetidae</taxon>
        <taxon>Sordariales</taxon>
        <taxon>Podosporaceae</taxon>
        <taxon>Podospora</taxon>
    </lineage>
</organism>
<feature type="region of interest" description="Disordered" evidence="1">
    <location>
        <begin position="56"/>
        <end position="197"/>
    </location>
</feature>
<keyword evidence="3" id="KW-1185">Reference proteome</keyword>
<evidence type="ECO:0000256" key="1">
    <source>
        <dbReference type="SAM" id="MobiDB-lite"/>
    </source>
</evidence>
<feature type="region of interest" description="Disordered" evidence="1">
    <location>
        <begin position="227"/>
        <end position="262"/>
    </location>
</feature>
<comment type="caution">
    <text evidence="2">The sequence shown here is derived from an EMBL/GenBank/DDBJ whole genome shotgun (WGS) entry which is preliminary data.</text>
</comment>
<gene>
    <name evidence="2" type="ORF">QC762_207070</name>
</gene>
<dbReference type="Proteomes" id="UP001323405">
    <property type="component" value="Unassembled WGS sequence"/>
</dbReference>
<proteinExistence type="predicted"/>
<feature type="compositionally biased region" description="Low complexity" evidence="1">
    <location>
        <begin position="108"/>
        <end position="130"/>
    </location>
</feature>
<feature type="compositionally biased region" description="Low complexity" evidence="1">
    <location>
        <begin position="227"/>
        <end position="248"/>
    </location>
</feature>
<feature type="compositionally biased region" description="Low complexity" evidence="1">
    <location>
        <begin position="137"/>
        <end position="163"/>
    </location>
</feature>
<dbReference type="EMBL" id="JAFFHA010000004">
    <property type="protein sequence ID" value="KAK4656763.1"/>
    <property type="molecule type" value="Genomic_DNA"/>
</dbReference>
<evidence type="ECO:0000313" key="3">
    <source>
        <dbReference type="Proteomes" id="UP001323405"/>
    </source>
</evidence>
<dbReference type="RefSeq" id="XP_062745738.1">
    <property type="nucleotide sequence ID" value="XM_062887615.1"/>
</dbReference>
<protein>
    <submittedName>
        <fullName evidence="2">Uncharacterized protein</fullName>
    </submittedName>
</protein>
<sequence length="317" mass="33919">MPTHARTGSRSSIDRVFELLGDLEEADLSLLLDDLNHTTESNVPVSQAIALFEKGPSRPNKKYERASSPVRNLQAELERRHSKRLSMAPQPRPQSIISSPLKDKPEPLDFSFPSTSLDLSLDFSSPTSPSLSPPALSPSSSPTSLPSLDESPRPSSRPELPSLITLSLPENETATRPLSVHSARSGTGSALGSRPRSYKRIDRPTILSPTATAELHALLLAYLNDSSSSETSTATPSPTTPLPSLSSSIFSFRHPDDEPEPMMPGLDLLEPSPTRTPYMGFGSLSGGNMGMGMGMGMGGSLKPKASMSSIFEIMGSH</sequence>
<accession>A0ABR0GLZ1</accession>
<dbReference type="GeneID" id="87907522"/>
<reference evidence="2 3" key="1">
    <citation type="journal article" date="2023" name="bioRxiv">
        <title>High-quality genome assemblies of four members of thePodospora anserinaspecies complex.</title>
        <authorList>
            <person name="Ament-Velasquez S.L."/>
            <person name="Vogan A.A."/>
            <person name="Wallerman O."/>
            <person name="Hartmann F."/>
            <person name="Gautier V."/>
            <person name="Silar P."/>
            <person name="Giraud T."/>
            <person name="Johannesson H."/>
        </authorList>
    </citation>
    <scope>NUCLEOTIDE SEQUENCE [LARGE SCALE GENOMIC DNA]</scope>
    <source>
        <strain evidence="2 3">CBS 415.72m</strain>
    </source>
</reference>